<sequence length="123" mass="13893">MVPFTVIGAIAGTLATLLFVASALPMLIRAHRTRDLSSYSPANLIIANVGNLAQTIYVITLPLGPVWLMHAFNLVVSALMLLWWLRHHGCPERRDALRRTIRKSPHDHSDHWSDRNSRPLARR</sequence>
<feature type="compositionally biased region" description="Basic and acidic residues" evidence="1">
    <location>
        <begin position="101"/>
        <end position="117"/>
    </location>
</feature>
<feature type="transmembrane region" description="Helical" evidence="2">
    <location>
        <begin position="40"/>
        <end position="60"/>
    </location>
</feature>
<dbReference type="Gene3D" id="1.20.1280.290">
    <property type="match status" value="1"/>
</dbReference>
<evidence type="ECO:0000313" key="3">
    <source>
        <dbReference type="EMBL" id="SPD87735.1"/>
    </source>
</evidence>
<feature type="transmembrane region" description="Helical" evidence="2">
    <location>
        <begin position="66"/>
        <end position="85"/>
    </location>
</feature>
<keyword evidence="4" id="KW-1185">Reference proteome</keyword>
<dbReference type="Proteomes" id="UP000238164">
    <property type="component" value="Chromosome 1"/>
</dbReference>
<feature type="transmembrane region" description="Helical" evidence="2">
    <location>
        <begin position="6"/>
        <end position="28"/>
    </location>
</feature>
<keyword evidence="2" id="KW-0472">Membrane</keyword>
<accession>A0A2N9JI39</accession>
<dbReference type="KEGG" id="mgg:MPLG2_2705"/>
<evidence type="ECO:0000313" key="4">
    <source>
        <dbReference type="Proteomes" id="UP000238164"/>
    </source>
</evidence>
<dbReference type="AlphaFoldDB" id="A0A2N9JI39"/>
<keyword evidence="2" id="KW-1133">Transmembrane helix</keyword>
<gene>
    <name evidence="3" type="ORF">MPLG2_2705</name>
</gene>
<evidence type="ECO:0000256" key="1">
    <source>
        <dbReference type="SAM" id="MobiDB-lite"/>
    </source>
</evidence>
<protein>
    <submittedName>
        <fullName evidence="3">Uncharacterized protein</fullName>
    </submittedName>
</protein>
<proteinExistence type="predicted"/>
<keyword evidence="2" id="KW-0812">Transmembrane</keyword>
<dbReference type="EMBL" id="LT985188">
    <property type="protein sequence ID" value="SPD87735.1"/>
    <property type="molecule type" value="Genomic_DNA"/>
</dbReference>
<reference evidence="3 4" key="1">
    <citation type="submission" date="2018-02" db="EMBL/GenBank/DDBJ databases">
        <authorList>
            <person name="Cohen D.B."/>
            <person name="Kent A.D."/>
        </authorList>
    </citation>
    <scope>NUCLEOTIDE SEQUENCE [LARGE SCALE GENOMIC DNA]</scope>
    <source>
        <strain evidence="3">1</strain>
    </source>
</reference>
<name>A0A2N9JI39_9ACTN</name>
<organism evidence="3 4">
    <name type="scientific">Micropruina glycogenica</name>
    <dbReference type="NCBI Taxonomy" id="75385"/>
    <lineage>
        <taxon>Bacteria</taxon>
        <taxon>Bacillati</taxon>
        <taxon>Actinomycetota</taxon>
        <taxon>Actinomycetes</taxon>
        <taxon>Propionibacteriales</taxon>
        <taxon>Nocardioidaceae</taxon>
        <taxon>Micropruina</taxon>
    </lineage>
</organism>
<feature type="region of interest" description="Disordered" evidence="1">
    <location>
        <begin position="101"/>
        <end position="123"/>
    </location>
</feature>
<evidence type="ECO:0000256" key="2">
    <source>
        <dbReference type="SAM" id="Phobius"/>
    </source>
</evidence>
<dbReference type="RefSeq" id="WP_197709934.1">
    <property type="nucleotide sequence ID" value="NZ_BAAAGO010000031.1"/>
</dbReference>